<dbReference type="SUPFAM" id="SSF89028">
    <property type="entry name" value="Cobalamin adenosyltransferase-like"/>
    <property type="match status" value="1"/>
</dbReference>
<feature type="domain" description="Cobalamin adenosyltransferase-like" evidence="4">
    <location>
        <begin position="2"/>
        <end position="57"/>
    </location>
</feature>
<keyword evidence="2" id="KW-0547">Nucleotide-binding</keyword>
<dbReference type="Pfam" id="PF01923">
    <property type="entry name" value="Cob_adeno_trans"/>
    <property type="match status" value="1"/>
</dbReference>
<dbReference type="GO" id="GO:0008817">
    <property type="term" value="F:corrinoid adenosyltransferase activity"/>
    <property type="evidence" value="ECO:0007669"/>
    <property type="project" value="UniProtKB-EC"/>
</dbReference>
<gene>
    <name evidence="5" type="ORF">MNBD_ALPHA06-1540</name>
</gene>
<dbReference type="InterPro" id="IPR016030">
    <property type="entry name" value="CblAdoTrfase-like"/>
</dbReference>
<dbReference type="AlphaFoldDB" id="A0A3B0SMA3"/>
<dbReference type="PANTHER" id="PTHR12213">
    <property type="entry name" value="CORRINOID ADENOSYLTRANSFERASE"/>
    <property type="match status" value="1"/>
</dbReference>
<dbReference type="PANTHER" id="PTHR12213:SF0">
    <property type="entry name" value="CORRINOID ADENOSYLTRANSFERASE MMAB"/>
    <property type="match status" value="1"/>
</dbReference>
<sequence>MLPGGSEAGARLHLARAICRRAEREALHLANNQPTNPQALIYLNRLSDHLFVAARWANKDQNQEILWVPGGSR</sequence>
<dbReference type="Gene3D" id="1.20.1200.10">
    <property type="entry name" value="Cobalamin adenosyltransferase-like"/>
    <property type="match status" value="1"/>
</dbReference>
<accession>A0A3B0SMA3</accession>
<dbReference type="EMBL" id="UOEE01000214">
    <property type="protein sequence ID" value="VAV96005.1"/>
    <property type="molecule type" value="Genomic_DNA"/>
</dbReference>
<evidence type="ECO:0000256" key="1">
    <source>
        <dbReference type="ARBA" id="ARBA00022679"/>
    </source>
</evidence>
<dbReference type="InterPro" id="IPR036451">
    <property type="entry name" value="CblAdoTrfase-like_sf"/>
</dbReference>
<dbReference type="GO" id="GO:0005524">
    <property type="term" value="F:ATP binding"/>
    <property type="evidence" value="ECO:0007669"/>
    <property type="project" value="UniProtKB-KW"/>
</dbReference>
<keyword evidence="3" id="KW-0067">ATP-binding</keyword>
<name>A0A3B0SMA3_9ZZZZ</name>
<evidence type="ECO:0000256" key="2">
    <source>
        <dbReference type="ARBA" id="ARBA00022741"/>
    </source>
</evidence>
<keyword evidence="1 5" id="KW-0808">Transferase</keyword>
<evidence type="ECO:0000256" key="3">
    <source>
        <dbReference type="ARBA" id="ARBA00022840"/>
    </source>
</evidence>
<proteinExistence type="predicted"/>
<organism evidence="5">
    <name type="scientific">hydrothermal vent metagenome</name>
    <dbReference type="NCBI Taxonomy" id="652676"/>
    <lineage>
        <taxon>unclassified sequences</taxon>
        <taxon>metagenomes</taxon>
        <taxon>ecological metagenomes</taxon>
    </lineage>
</organism>
<evidence type="ECO:0000313" key="5">
    <source>
        <dbReference type="EMBL" id="VAV96005.1"/>
    </source>
</evidence>
<reference evidence="5" key="1">
    <citation type="submission" date="2018-06" db="EMBL/GenBank/DDBJ databases">
        <authorList>
            <person name="Zhirakovskaya E."/>
        </authorList>
    </citation>
    <scope>NUCLEOTIDE SEQUENCE</scope>
</reference>
<dbReference type="EC" id="2.5.1.17" evidence="5"/>
<dbReference type="InterPro" id="IPR029499">
    <property type="entry name" value="PduO-typ"/>
</dbReference>
<protein>
    <submittedName>
        <fullName evidence="5">ATP:Cob(I)alamin adenosyltransferase</fullName>
        <ecNumber evidence="5">2.5.1.17</ecNumber>
    </submittedName>
</protein>
<evidence type="ECO:0000259" key="4">
    <source>
        <dbReference type="Pfam" id="PF01923"/>
    </source>
</evidence>